<dbReference type="PANTHER" id="PTHR30124">
    <property type="entry name" value="MEMBRANE-BOUND LYTIC MUREIN TRANSGLYCOSYLASE A"/>
    <property type="match status" value="1"/>
</dbReference>
<evidence type="ECO:0000256" key="2">
    <source>
        <dbReference type="ARBA" id="ARBA00012587"/>
    </source>
</evidence>
<feature type="region of interest" description="Disordered" evidence="6">
    <location>
        <begin position="26"/>
        <end position="56"/>
    </location>
</feature>
<dbReference type="SMART" id="SM00925">
    <property type="entry name" value="MltA"/>
    <property type="match status" value="1"/>
</dbReference>
<reference evidence="9 10" key="1">
    <citation type="submission" date="2020-08" db="EMBL/GenBank/DDBJ databases">
        <title>Genomic Encyclopedia of Type Strains, Phase IV (KMG-IV): sequencing the most valuable type-strain genomes for metagenomic binning, comparative biology and taxonomic classification.</title>
        <authorList>
            <person name="Goeker M."/>
        </authorList>
    </citation>
    <scope>NUCLEOTIDE SEQUENCE [LARGE SCALE GENOMIC DNA]</scope>
    <source>
        <strain evidence="9 10">DSM 102189</strain>
    </source>
</reference>
<sequence>MIARRPPLLALASALLLAACATQAPLQPAPTAPPPAAPASAPTPAPAPASPAGPSRATDLVATRVGHDTPAGTGADALAAFRAACPSLARRKDRSGLTIPADWAAPCAAVATARDARSFFNAQFAAVRLADGPVAGRGFATGYFEPEIAASRTKAPGYATPLYKRPPDLVEVDLGSFREEWKGRTLRGRLDGNKVIPYPTRADIAAGALAGKGLEIAWAADANEAFFLEIQGSGRLRLPDGRIMRIGYESQNGRDYVPIGRVLKEQGKLKDPVSMASILGWLRANPGEAPAIRAANPSAVFFRELTDIRPDQGPIGSMGHPLTPRVSAAVDPAFTPYGAPLIVELPGQPPVLQVAADTGGAIRGPGRIDMFRGPGAAGAAEAGGLASPIDLLILLPKPAAERLLARKP</sequence>
<dbReference type="Pfam" id="PF06725">
    <property type="entry name" value="3D"/>
    <property type="match status" value="1"/>
</dbReference>
<dbReference type="RefSeq" id="WP_184198385.1">
    <property type="nucleotide sequence ID" value="NZ_BMOX01000154.1"/>
</dbReference>
<dbReference type="GO" id="GO:0004553">
    <property type="term" value="F:hydrolase activity, hydrolyzing O-glycosyl compounds"/>
    <property type="evidence" value="ECO:0007669"/>
    <property type="project" value="InterPro"/>
</dbReference>
<dbReference type="GO" id="GO:0009254">
    <property type="term" value="P:peptidoglycan turnover"/>
    <property type="evidence" value="ECO:0007669"/>
    <property type="project" value="InterPro"/>
</dbReference>
<dbReference type="EC" id="4.2.2.n1" evidence="2"/>
<evidence type="ECO:0000313" key="9">
    <source>
        <dbReference type="EMBL" id="MBB6227569.1"/>
    </source>
</evidence>
<comment type="caution">
    <text evidence="9">The sequence shown here is derived from an EMBL/GenBank/DDBJ whole genome shotgun (WGS) entry which is preliminary data.</text>
</comment>
<dbReference type="InterPro" id="IPR010611">
    <property type="entry name" value="3D_dom"/>
</dbReference>
<organism evidence="9 10">
    <name type="scientific">Polymorphobacter multimanifer</name>
    <dbReference type="NCBI Taxonomy" id="1070431"/>
    <lineage>
        <taxon>Bacteria</taxon>
        <taxon>Pseudomonadati</taxon>
        <taxon>Pseudomonadota</taxon>
        <taxon>Alphaproteobacteria</taxon>
        <taxon>Sphingomonadales</taxon>
        <taxon>Sphingosinicellaceae</taxon>
        <taxon>Polymorphobacter</taxon>
    </lineage>
</organism>
<evidence type="ECO:0000256" key="6">
    <source>
        <dbReference type="SAM" id="MobiDB-lite"/>
    </source>
</evidence>
<dbReference type="SUPFAM" id="SSF50685">
    <property type="entry name" value="Barwin-like endoglucanases"/>
    <property type="match status" value="1"/>
</dbReference>
<dbReference type="PROSITE" id="PS51257">
    <property type="entry name" value="PROKAR_LIPOPROTEIN"/>
    <property type="match status" value="1"/>
</dbReference>
<dbReference type="Gene3D" id="2.40.240.50">
    <property type="entry name" value="Barwin-like endoglucanases"/>
    <property type="match status" value="1"/>
</dbReference>
<dbReference type="InterPro" id="IPR036908">
    <property type="entry name" value="RlpA-like_sf"/>
</dbReference>
<name>A0A841L3Z5_9SPHN</name>
<feature type="domain" description="Lytic transglycosylase MltA" evidence="8">
    <location>
        <begin position="147"/>
        <end position="303"/>
    </location>
</feature>
<keyword evidence="7" id="KW-0732">Signal</keyword>
<evidence type="ECO:0000256" key="7">
    <source>
        <dbReference type="SAM" id="SignalP"/>
    </source>
</evidence>
<dbReference type="AlphaFoldDB" id="A0A841L3Z5"/>
<feature type="compositionally biased region" description="Pro residues" evidence="6">
    <location>
        <begin position="27"/>
        <end position="51"/>
    </location>
</feature>
<dbReference type="PIRSF" id="PIRSF019422">
    <property type="entry name" value="MltA"/>
    <property type="match status" value="1"/>
</dbReference>
<keyword evidence="3" id="KW-0456">Lyase</keyword>
<dbReference type="EMBL" id="JACIIV010000011">
    <property type="protein sequence ID" value="MBB6227569.1"/>
    <property type="molecule type" value="Genomic_DNA"/>
</dbReference>
<proteinExistence type="predicted"/>
<dbReference type="InterPro" id="IPR005300">
    <property type="entry name" value="MltA_B"/>
</dbReference>
<dbReference type="GO" id="GO:0009253">
    <property type="term" value="P:peptidoglycan catabolic process"/>
    <property type="evidence" value="ECO:0007669"/>
    <property type="project" value="TreeGrafter"/>
</dbReference>
<dbReference type="PANTHER" id="PTHR30124:SF0">
    <property type="entry name" value="MEMBRANE-BOUND LYTIC MUREIN TRANSGLYCOSYLASE A"/>
    <property type="match status" value="1"/>
</dbReference>
<dbReference type="Gene3D" id="2.40.40.10">
    <property type="entry name" value="RlpA-like domain"/>
    <property type="match status" value="1"/>
</dbReference>
<gene>
    <name evidence="9" type="ORF">FHS79_001738</name>
</gene>
<dbReference type="Proteomes" id="UP000538147">
    <property type="component" value="Unassembled WGS sequence"/>
</dbReference>
<dbReference type="Pfam" id="PF03562">
    <property type="entry name" value="MltA"/>
    <property type="match status" value="1"/>
</dbReference>
<keyword evidence="4" id="KW-0961">Cell wall biogenesis/degradation</keyword>
<feature type="chain" id="PRO_5032452339" description="peptidoglycan lytic exotransglycosylase" evidence="7">
    <location>
        <begin position="25"/>
        <end position="408"/>
    </location>
</feature>
<dbReference type="CDD" id="cd14668">
    <property type="entry name" value="mlta_B"/>
    <property type="match status" value="1"/>
</dbReference>
<protein>
    <recommendedName>
        <fullName evidence="2">peptidoglycan lytic exotransglycosylase</fullName>
        <ecNumber evidence="2">4.2.2.n1</ecNumber>
    </recommendedName>
    <alternativeName>
        <fullName evidence="5">Murein hydrolase A</fullName>
    </alternativeName>
</protein>
<dbReference type="GO" id="GO:0071555">
    <property type="term" value="P:cell wall organization"/>
    <property type="evidence" value="ECO:0007669"/>
    <property type="project" value="UniProtKB-KW"/>
</dbReference>
<evidence type="ECO:0000259" key="8">
    <source>
        <dbReference type="SMART" id="SM00925"/>
    </source>
</evidence>
<evidence type="ECO:0000313" key="10">
    <source>
        <dbReference type="Proteomes" id="UP000538147"/>
    </source>
</evidence>
<dbReference type="GO" id="GO:0019867">
    <property type="term" value="C:outer membrane"/>
    <property type="evidence" value="ECO:0007669"/>
    <property type="project" value="InterPro"/>
</dbReference>
<keyword evidence="10" id="KW-1185">Reference proteome</keyword>
<dbReference type="GO" id="GO:0008933">
    <property type="term" value="F:peptidoglycan lytic transglycosylase activity"/>
    <property type="evidence" value="ECO:0007669"/>
    <property type="project" value="TreeGrafter"/>
</dbReference>
<evidence type="ECO:0000256" key="5">
    <source>
        <dbReference type="ARBA" id="ARBA00030918"/>
    </source>
</evidence>
<dbReference type="CDD" id="cd14485">
    <property type="entry name" value="mltA_like_LT_A"/>
    <property type="match status" value="1"/>
</dbReference>
<comment type="catalytic activity">
    <reaction evidence="1">
        <text>Exolytic cleavage of the (1-&gt;4)-beta-glycosidic linkage between N-acetylmuramic acid (MurNAc) and N-acetylglucosamine (GlcNAc) residues in peptidoglycan, from either the reducing or the non-reducing ends of the peptidoglycan chains, with concomitant formation of a 1,6-anhydrobond in the MurNAc residue.</text>
        <dbReference type="EC" id="4.2.2.n1"/>
    </reaction>
</comment>
<evidence type="ECO:0000256" key="4">
    <source>
        <dbReference type="ARBA" id="ARBA00023316"/>
    </source>
</evidence>
<accession>A0A841L3Z5</accession>
<dbReference type="InterPro" id="IPR026044">
    <property type="entry name" value="MltA"/>
</dbReference>
<evidence type="ECO:0000256" key="1">
    <source>
        <dbReference type="ARBA" id="ARBA00001420"/>
    </source>
</evidence>
<evidence type="ECO:0000256" key="3">
    <source>
        <dbReference type="ARBA" id="ARBA00023239"/>
    </source>
</evidence>
<feature type="signal peptide" evidence="7">
    <location>
        <begin position="1"/>
        <end position="24"/>
    </location>
</feature>